<protein>
    <submittedName>
        <fullName evidence="1">Uncharacterized protein</fullName>
    </submittedName>
</protein>
<organism evidence="1 2">
    <name type="scientific">Candidatus Magnetoglobus multicellularis str. Araruama</name>
    <dbReference type="NCBI Taxonomy" id="890399"/>
    <lineage>
        <taxon>Bacteria</taxon>
        <taxon>Pseudomonadati</taxon>
        <taxon>Thermodesulfobacteriota</taxon>
        <taxon>Desulfobacteria</taxon>
        <taxon>Desulfobacterales</taxon>
        <taxon>Desulfobacteraceae</taxon>
        <taxon>Candidatus Magnetoglobus</taxon>
    </lineage>
</organism>
<reference evidence="2" key="1">
    <citation type="submission" date="2012-11" db="EMBL/GenBank/DDBJ databases">
        <authorList>
            <person name="Lucero-Rivera Y.E."/>
            <person name="Tovar-Ramirez D."/>
        </authorList>
    </citation>
    <scope>NUCLEOTIDE SEQUENCE [LARGE SCALE GENOMIC DNA]</scope>
    <source>
        <strain evidence="2">Araruama</strain>
    </source>
</reference>
<dbReference type="EMBL" id="ATBP01000373">
    <property type="protein sequence ID" value="ETR70765.1"/>
    <property type="molecule type" value="Genomic_DNA"/>
</dbReference>
<dbReference type="Proteomes" id="UP000189670">
    <property type="component" value="Unassembled WGS sequence"/>
</dbReference>
<evidence type="ECO:0000313" key="1">
    <source>
        <dbReference type="EMBL" id="ETR70765.1"/>
    </source>
</evidence>
<proteinExistence type="predicted"/>
<comment type="caution">
    <text evidence="1">The sequence shown here is derived from an EMBL/GenBank/DDBJ whole genome shotgun (WGS) entry which is preliminary data.</text>
</comment>
<name>A0A1V1P7S3_9BACT</name>
<dbReference type="AlphaFoldDB" id="A0A1V1P7S3"/>
<feature type="non-terminal residue" evidence="1">
    <location>
        <position position="154"/>
    </location>
</feature>
<accession>A0A1V1P7S3</accession>
<evidence type="ECO:0000313" key="2">
    <source>
        <dbReference type="Proteomes" id="UP000189670"/>
    </source>
</evidence>
<sequence>MEIIDVRGNAKEVISNTFAIEANTELPAPFGQSISMYDEEFSFPVDALETHQSSNVIFLKLDSSNIAHAIVTDNYSYRTSSNTYVDNKYYVTYNQTTGTVSEKILLCDKNYEIIDFELIENVPYVILNKREIISRTYSWYTNHTMYNLNQYYYT</sequence>
<gene>
    <name evidence="1" type="ORF">OMM_08573</name>
</gene>